<evidence type="ECO:0008006" key="2">
    <source>
        <dbReference type="Google" id="ProtNLM"/>
    </source>
</evidence>
<proteinExistence type="predicted"/>
<organism evidence="1">
    <name type="scientific">Caudovirales sp. ctUJJ3</name>
    <dbReference type="NCBI Taxonomy" id="2826777"/>
    <lineage>
        <taxon>Viruses</taxon>
        <taxon>Duplodnaviria</taxon>
        <taxon>Heunggongvirae</taxon>
        <taxon>Uroviricota</taxon>
        <taxon>Caudoviricetes</taxon>
    </lineage>
</organism>
<dbReference type="EMBL" id="BK015154">
    <property type="protein sequence ID" value="DAD93172.1"/>
    <property type="molecule type" value="Genomic_DNA"/>
</dbReference>
<protein>
    <recommendedName>
        <fullName evidence="2">Peptidylprolyl isomerase</fullName>
    </recommendedName>
</protein>
<name>A0A8S5NFK6_9CAUD</name>
<evidence type="ECO:0000313" key="1">
    <source>
        <dbReference type="EMBL" id="DAD93172.1"/>
    </source>
</evidence>
<accession>A0A8S5NFK6</accession>
<sequence>MNWRDGYKMAEQNGTAREQLENINEAIYNILAGGQSYKIGSRSLTRADLATLIAERNRLESQLDGGGSLLAGAYAADFGPDNRR</sequence>
<reference evidence="1" key="1">
    <citation type="journal article" date="2021" name="Proc. Natl. Acad. Sci. U.S.A.">
        <title>A Catalog of Tens of Thousands of Viruses from Human Metagenomes Reveals Hidden Associations with Chronic Diseases.</title>
        <authorList>
            <person name="Tisza M.J."/>
            <person name="Buck C.B."/>
        </authorList>
    </citation>
    <scope>NUCLEOTIDE SEQUENCE</scope>
    <source>
        <strain evidence="1">CtUJJ3</strain>
    </source>
</reference>